<dbReference type="EMBL" id="JANBOJ010000007">
    <property type="protein sequence ID" value="KAJ1725337.1"/>
    <property type="molecule type" value="Genomic_DNA"/>
</dbReference>
<comment type="caution">
    <text evidence="1">The sequence shown here is derived from an EMBL/GenBank/DDBJ whole genome shotgun (WGS) entry which is preliminary data.</text>
</comment>
<keyword evidence="2" id="KW-1185">Reference proteome</keyword>
<reference evidence="1" key="1">
    <citation type="submission" date="2022-07" db="EMBL/GenBank/DDBJ databases">
        <title>Phylogenomic reconstructions and comparative analyses of Kickxellomycotina fungi.</title>
        <authorList>
            <person name="Reynolds N.K."/>
            <person name="Stajich J.E."/>
            <person name="Barry K."/>
            <person name="Grigoriev I.V."/>
            <person name="Crous P."/>
            <person name="Smith M.E."/>
        </authorList>
    </citation>
    <scope>NUCLEOTIDE SEQUENCE</scope>
    <source>
        <strain evidence="1">NBRC 32514</strain>
    </source>
</reference>
<dbReference type="SUPFAM" id="SSF102405">
    <property type="entry name" value="MCP/YpsA-like"/>
    <property type="match status" value="1"/>
</dbReference>
<evidence type="ECO:0000313" key="2">
    <source>
        <dbReference type="Proteomes" id="UP001149813"/>
    </source>
</evidence>
<name>A0A9W8CVX4_9FUNG</name>
<dbReference type="GO" id="GO:0009691">
    <property type="term" value="P:cytokinin biosynthetic process"/>
    <property type="evidence" value="ECO:0007669"/>
    <property type="project" value="InterPro"/>
</dbReference>
<dbReference type="Gene3D" id="3.40.50.450">
    <property type="match status" value="1"/>
</dbReference>
<dbReference type="OrthoDB" id="414463at2759"/>
<dbReference type="AlphaFoldDB" id="A0A9W8CVX4"/>
<evidence type="ECO:0000313" key="1">
    <source>
        <dbReference type="EMBL" id="KAJ1725337.1"/>
    </source>
</evidence>
<dbReference type="InterPro" id="IPR005269">
    <property type="entry name" value="LOG"/>
</dbReference>
<proteinExistence type="predicted"/>
<dbReference type="PANTHER" id="PTHR31223:SF70">
    <property type="entry name" value="LOG FAMILY PROTEIN YJL055W"/>
    <property type="match status" value="1"/>
</dbReference>
<dbReference type="Proteomes" id="UP001149813">
    <property type="component" value="Unassembled WGS sequence"/>
</dbReference>
<dbReference type="InterPro" id="IPR031100">
    <property type="entry name" value="LOG_fam"/>
</dbReference>
<dbReference type="Pfam" id="PF03641">
    <property type="entry name" value="Lysine_decarbox"/>
    <property type="match status" value="1"/>
</dbReference>
<protein>
    <recommendedName>
        <fullName evidence="3">Cytokinin riboside 5'-monophosphate phosphoribohydrolase</fullName>
    </recommendedName>
</protein>
<dbReference type="PANTHER" id="PTHR31223">
    <property type="entry name" value="LOG FAMILY PROTEIN YJL055W"/>
    <property type="match status" value="1"/>
</dbReference>
<dbReference type="NCBIfam" id="TIGR00730">
    <property type="entry name" value="Rossman fold protein, TIGR00730 family"/>
    <property type="match status" value="1"/>
</dbReference>
<dbReference type="GO" id="GO:0016799">
    <property type="term" value="F:hydrolase activity, hydrolyzing N-glycosyl compounds"/>
    <property type="evidence" value="ECO:0007669"/>
    <property type="project" value="TreeGrafter"/>
</dbReference>
<gene>
    <name evidence="1" type="ORF">LPJ53_000469</name>
</gene>
<evidence type="ECO:0008006" key="3">
    <source>
        <dbReference type="Google" id="ProtNLM"/>
    </source>
</evidence>
<sequence length="203" mass="21696">MSSSNDESSNLVCVFCASQDSPDSSYNDAADVLGKELASAGYGLVYGGGSHGLMGRVARAVDDNSGDVLGITPRALTKLEGTTQIGRHILVDSMHERKSLMNENAMAFIALPGGYGTFEELLEIVTWSVLSIHSKPIVVVNINGYYDALKELIDKGIGAGFIKEGNRGIISFCDTPQEAVATVATYKAPNTRFNLNWTTDKPT</sequence>
<organism evidence="1 2">
    <name type="scientific">Coemansia erecta</name>
    <dbReference type="NCBI Taxonomy" id="147472"/>
    <lineage>
        <taxon>Eukaryota</taxon>
        <taxon>Fungi</taxon>
        <taxon>Fungi incertae sedis</taxon>
        <taxon>Zoopagomycota</taxon>
        <taxon>Kickxellomycotina</taxon>
        <taxon>Kickxellomycetes</taxon>
        <taxon>Kickxellales</taxon>
        <taxon>Kickxellaceae</taxon>
        <taxon>Coemansia</taxon>
    </lineage>
</organism>
<dbReference type="GO" id="GO:0005829">
    <property type="term" value="C:cytosol"/>
    <property type="evidence" value="ECO:0007669"/>
    <property type="project" value="TreeGrafter"/>
</dbReference>
<accession>A0A9W8CVX4</accession>